<evidence type="ECO:0000259" key="3">
    <source>
        <dbReference type="Pfam" id="PF10979"/>
    </source>
</evidence>
<feature type="coiled-coil region" evidence="1">
    <location>
        <begin position="220"/>
        <end position="254"/>
    </location>
</feature>
<feature type="compositionally biased region" description="Polar residues" evidence="2">
    <location>
        <begin position="425"/>
        <end position="439"/>
    </location>
</feature>
<dbReference type="Proteomes" id="UP000193467">
    <property type="component" value="Unassembled WGS sequence"/>
</dbReference>
<feature type="compositionally biased region" description="Pro residues" evidence="2">
    <location>
        <begin position="291"/>
        <end position="322"/>
    </location>
</feature>
<feature type="compositionally biased region" description="Basic and acidic residues" evidence="2">
    <location>
        <begin position="399"/>
        <end position="408"/>
    </location>
</feature>
<keyword evidence="1" id="KW-0175">Coiled coil</keyword>
<dbReference type="InParanoid" id="A0A1Y2FLR1"/>
<feature type="domain" description="DUF2786" evidence="3">
    <location>
        <begin position="68"/>
        <end position="106"/>
    </location>
</feature>
<evidence type="ECO:0000256" key="1">
    <source>
        <dbReference type="SAM" id="Coils"/>
    </source>
</evidence>
<dbReference type="STRING" id="106004.A0A1Y2FLR1"/>
<feature type="compositionally biased region" description="Low complexity" evidence="2">
    <location>
        <begin position="341"/>
        <end position="361"/>
    </location>
</feature>
<reference evidence="5 6" key="1">
    <citation type="submission" date="2016-07" db="EMBL/GenBank/DDBJ databases">
        <title>Pervasive Adenine N6-methylation of Active Genes in Fungi.</title>
        <authorList>
            <consortium name="DOE Joint Genome Institute"/>
            <person name="Mondo S.J."/>
            <person name="Dannebaum R.O."/>
            <person name="Kuo R.C."/>
            <person name="Labutti K."/>
            <person name="Haridas S."/>
            <person name="Kuo A."/>
            <person name="Salamov A."/>
            <person name="Ahrendt S.R."/>
            <person name="Lipzen A."/>
            <person name="Sullivan W."/>
            <person name="Andreopoulos W.B."/>
            <person name="Clum A."/>
            <person name="Lindquist E."/>
            <person name="Daum C."/>
            <person name="Ramamoorthy G.K."/>
            <person name="Gryganskyi A."/>
            <person name="Culley D."/>
            <person name="Magnuson J.K."/>
            <person name="James T.Y."/>
            <person name="O'Malley M.A."/>
            <person name="Stajich J.E."/>
            <person name="Spatafora J.W."/>
            <person name="Visel A."/>
            <person name="Grigoriev I.V."/>
        </authorList>
    </citation>
    <scope>NUCLEOTIDE SEQUENCE [LARGE SCALE GENOMIC DNA]</scope>
    <source>
        <strain evidence="5 6">62-1032</strain>
    </source>
</reference>
<accession>A0A1Y2FLR1</accession>
<keyword evidence="6" id="KW-1185">Reference proteome</keyword>
<feature type="compositionally biased region" description="Basic and acidic residues" evidence="2">
    <location>
        <begin position="501"/>
        <end position="513"/>
    </location>
</feature>
<proteinExistence type="predicted"/>
<dbReference type="OrthoDB" id="3067443at2759"/>
<gene>
    <name evidence="5" type="ORF">BCR35DRAFT_62151</name>
</gene>
<protein>
    <submittedName>
        <fullName evidence="5">Uncharacterized protein</fullName>
    </submittedName>
</protein>
<evidence type="ECO:0000256" key="2">
    <source>
        <dbReference type="SAM" id="MobiDB-lite"/>
    </source>
</evidence>
<evidence type="ECO:0000313" key="5">
    <source>
        <dbReference type="EMBL" id="ORY84146.1"/>
    </source>
</evidence>
<name>A0A1Y2FLR1_9BASI</name>
<dbReference type="AlphaFoldDB" id="A0A1Y2FLR1"/>
<dbReference type="EMBL" id="MCGR01000018">
    <property type="protein sequence ID" value="ORY84146.1"/>
    <property type="molecule type" value="Genomic_DNA"/>
</dbReference>
<feature type="compositionally biased region" description="Acidic residues" evidence="2">
    <location>
        <begin position="362"/>
        <end position="398"/>
    </location>
</feature>
<evidence type="ECO:0000313" key="6">
    <source>
        <dbReference type="Proteomes" id="UP000193467"/>
    </source>
</evidence>
<comment type="caution">
    <text evidence="5">The sequence shown here is derived from an EMBL/GenBank/DDBJ whole genome shotgun (WGS) entry which is preliminary data.</text>
</comment>
<feature type="region of interest" description="Disordered" evidence="2">
    <location>
        <begin position="501"/>
        <end position="531"/>
    </location>
</feature>
<sequence length="531" mass="57767">MSPTTTTTGAFLNWSVYERRRRKRQIRSLLASWSAGNARWPYEAETTSLAATEPKTSNANPSSASSHIRERIKKMLALSKHDGTPEAEMFAAFTQATRLMSKYNVTEASLTETEGAELARGVSLVTVRPNYPITRVKDQQWSCTLASAIAKAFSIKTYTSTFAGGSKLEVAFYGIAMNTTTAATTFEMAFNLILSWSERKKRDRLLVGRAAITSYREGIAAGVRAAAEQIEKEVEAATALREAEEVERRTAEDKAAAEAIAAQKARLQPLPSPPKEPIILPYPFPHDAVSPKPPFPPKPSSPKPPAPKLSSPSPSPPPPLPLPSNSSGFDDDQVQPSFYRPLSDNAASDSSSDLPDLSQSSSDDDGTQVDAEEEEDYSDQEDYGGEEEELDDDEEAEVEEKSTGKEDVEQPVQPIASAERPTSGVGASQPSQTAVLTSAQEEDTSGLAFPSTQHLILFRANAMDIADKALSETGVKLCKGRAFVGKAWDWNAYKQGKEDAKKIDLRGKRIKETEDSDDESAPRKKAKGTRV</sequence>
<dbReference type="Pfam" id="PF23771">
    <property type="entry name" value="DUF7168"/>
    <property type="match status" value="1"/>
</dbReference>
<dbReference type="InterPro" id="IPR055592">
    <property type="entry name" value="DUF7168"/>
</dbReference>
<feature type="compositionally biased region" description="Pro residues" evidence="2">
    <location>
        <begin position="270"/>
        <end position="284"/>
    </location>
</feature>
<dbReference type="Pfam" id="PF10979">
    <property type="entry name" value="DUF2786"/>
    <property type="match status" value="1"/>
</dbReference>
<dbReference type="InterPro" id="IPR024498">
    <property type="entry name" value="DUF2786"/>
</dbReference>
<organism evidence="5 6">
    <name type="scientific">Leucosporidium creatinivorum</name>
    <dbReference type="NCBI Taxonomy" id="106004"/>
    <lineage>
        <taxon>Eukaryota</taxon>
        <taxon>Fungi</taxon>
        <taxon>Dikarya</taxon>
        <taxon>Basidiomycota</taxon>
        <taxon>Pucciniomycotina</taxon>
        <taxon>Microbotryomycetes</taxon>
        <taxon>Leucosporidiales</taxon>
        <taxon>Leucosporidium</taxon>
    </lineage>
</organism>
<feature type="domain" description="DUF7168" evidence="4">
    <location>
        <begin position="134"/>
        <end position="252"/>
    </location>
</feature>
<feature type="region of interest" description="Disordered" evidence="2">
    <location>
        <begin position="263"/>
        <end position="447"/>
    </location>
</feature>
<evidence type="ECO:0000259" key="4">
    <source>
        <dbReference type="Pfam" id="PF23771"/>
    </source>
</evidence>